<feature type="transmembrane region" description="Helical" evidence="1">
    <location>
        <begin position="158"/>
        <end position="184"/>
    </location>
</feature>
<evidence type="ECO:0000313" key="3">
    <source>
        <dbReference type="Proteomes" id="UP000515947"/>
    </source>
</evidence>
<dbReference type="Proteomes" id="UP000515947">
    <property type="component" value="Chromosome"/>
</dbReference>
<organism evidence="2 3">
    <name type="scientific">Nocardioides mesophilus</name>
    <dbReference type="NCBI Taxonomy" id="433659"/>
    <lineage>
        <taxon>Bacteria</taxon>
        <taxon>Bacillati</taxon>
        <taxon>Actinomycetota</taxon>
        <taxon>Actinomycetes</taxon>
        <taxon>Propionibacteriales</taxon>
        <taxon>Nocardioidaceae</taxon>
        <taxon>Nocardioides</taxon>
    </lineage>
</organism>
<accession>A0A7G9RC88</accession>
<evidence type="ECO:0008006" key="4">
    <source>
        <dbReference type="Google" id="ProtNLM"/>
    </source>
</evidence>
<feature type="transmembrane region" description="Helical" evidence="1">
    <location>
        <begin position="16"/>
        <end position="37"/>
    </location>
</feature>
<proteinExistence type="predicted"/>
<protein>
    <recommendedName>
        <fullName evidence="4">ABC transporter permease subunit</fullName>
    </recommendedName>
</protein>
<evidence type="ECO:0000313" key="2">
    <source>
        <dbReference type="EMBL" id="QNN53213.1"/>
    </source>
</evidence>
<reference evidence="2 3" key="1">
    <citation type="submission" date="2020-08" db="EMBL/GenBank/DDBJ databases">
        <title>Genome sequence of Nocardioides mesophilus KACC 16243T.</title>
        <authorList>
            <person name="Hyun D.-W."/>
            <person name="Bae J.-W."/>
        </authorList>
    </citation>
    <scope>NUCLEOTIDE SEQUENCE [LARGE SCALE GENOMIC DNA]</scope>
    <source>
        <strain evidence="2 3">KACC 16243</strain>
    </source>
</reference>
<dbReference type="RefSeq" id="WP_187579055.1">
    <property type="nucleotide sequence ID" value="NZ_CP060713.1"/>
</dbReference>
<feature type="transmembrane region" description="Helical" evidence="1">
    <location>
        <begin position="204"/>
        <end position="224"/>
    </location>
</feature>
<keyword evidence="1" id="KW-1133">Transmembrane helix</keyword>
<dbReference type="KEGG" id="nmes:H9L09_01605"/>
<keyword evidence="1" id="KW-0812">Transmembrane</keyword>
<feature type="transmembrane region" description="Helical" evidence="1">
    <location>
        <begin position="297"/>
        <end position="316"/>
    </location>
</feature>
<feature type="transmembrane region" description="Helical" evidence="1">
    <location>
        <begin position="231"/>
        <end position="250"/>
    </location>
</feature>
<sequence>MRLLGVELTRFRSRRAIVLVLLAATVIMGVMVGTAVWETRPVSAQDRARAVAQAQQEAASPGFQRELKRCERRPEEYIGSEDPAACAEMMPRADWYLSRSTLSLASQLEDRGLGLLMILTALAVVIGATFAGADWATGSISNQLLFEPRRWRVWAAKAAAVTLGVMVACAVIVSVFWLVLYLVVESRGLSTGATVQEQVRWLSARGVLLAGVGALGGYALTMLLRSTVATLAVLFAYAIGGEALTAALPIDRVSQWGLGNNVFAWLRDGTEIYDESIVCPPNGNMCNQTYVLDLAQGATYLGVLLLVTLALSLVLFRRRDVA</sequence>
<name>A0A7G9RC88_9ACTN</name>
<keyword evidence="1" id="KW-0472">Membrane</keyword>
<dbReference type="AlphaFoldDB" id="A0A7G9RC88"/>
<dbReference type="EMBL" id="CP060713">
    <property type="protein sequence ID" value="QNN53213.1"/>
    <property type="molecule type" value="Genomic_DNA"/>
</dbReference>
<gene>
    <name evidence="2" type="ORF">H9L09_01605</name>
</gene>
<feature type="transmembrane region" description="Helical" evidence="1">
    <location>
        <begin position="113"/>
        <end position="137"/>
    </location>
</feature>
<evidence type="ECO:0000256" key="1">
    <source>
        <dbReference type="SAM" id="Phobius"/>
    </source>
</evidence>
<keyword evidence="3" id="KW-1185">Reference proteome</keyword>